<comment type="caution">
    <text evidence="4">The sequence shown here is derived from an EMBL/GenBank/DDBJ whole genome shotgun (WGS) entry which is preliminary data.</text>
</comment>
<keyword evidence="1" id="KW-0862">Zinc</keyword>
<keyword evidence="5" id="KW-1185">Reference proteome</keyword>
<proteinExistence type="predicted"/>
<sequence length="333" mass="35922">MAGAEVLLSSPADVKALVPDFIFKRAKEVVSSSKLHDVSFQGPSLEHSSATCAGSNPGDNYSLSILINTESSSNPTCQCSCPAAPKAKGNLCKHVVALLLLRSKELAKVAKDQANAAVLSEFKLAEDQLFEGRQISPVINNKQRRVLPSWISEGYCAPKKDVKETKVARKAGGKKDAVINEEGRACTVVGGNEISQIEQGKGKSMVLKEGGTTKSVVRKRKDTKGERVQDTGFEAEETPGVEQKTSSRAARGNTHKIATTSVKNGSLPGQKRRRRGAYVESDLSEEENPAVLDDECSFEAKKDLALTTEDLVNLATEVGHTCDYIVIYAWSRI</sequence>
<feature type="domain" description="SWIM-type" evidence="3">
    <location>
        <begin position="61"/>
        <end position="103"/>
    </location>
</feature>
<evidence type="ECO:0000313" key="5">
    <source>
        <dbReference type="Proteomes" id="UP000886520"/>
    </source>
</evidence>
<dbReference type="Proteomes" id="UP000886520">
    <property type="component" value="Chromosome 21"/>
</dbReference>
<gene>
    <name evidence="4" type="ORF">GOP47_0022082</name>
</gene>
<evidence type="ECO:0000259" key="3">
    <source>
        <dbReference type="PROSITE" id="PS50966"/>
    </source>
</evidence>
<keyword evidence="1" id="KW-0863">Zinc-finger</keyword>
<dbReference type="AlphaFoldDB" id="A0A9D4Z767"/>
<dbReference type="GO" id="GO:0008270">
    <property type="term" value="F:zinc ion binding"/>
    <property type="evidence" value="ECO:0007669"/>
    <property type="project" value="UniProtKB-KW"/>
</dbReference>
<dbReference type="EMBL" id="JABFUD020000021">
    <property type="protein sequence ID" value="KAI5063535.1"/>
    <property type="molecule type" value="Genomic_DNA"/>
</dbReference>
<dbReference type="OrthoDB" id="10386156at2759"/>
<reference evidence="4" key="1">
    <citation type="submission" date="2021-01" db="EMBL/GenBank/DDBJ databases">
        <title>Adiantum capillus-veneris genome.</title>
        <authorList>
            <person name="Fang Y."/>
            <person name="Liao Q."/>
        </authorList>
    </citation>
    <scope>NUCLEOTIDE SEQUENCE</scope>
    <source>
        <strain evidence="4">H3</strain>
        <tissue evidence="4">Leaf</tissue>
    </source>
</reference>
<evidence type="ECO:0000256" key="1">
    <source>
        <dbReference type="PROSITE-ProRule" id="PRU00325"/>
    </source>
</evidence>
<dbReference type="InterPro" id="IPR007527">
    <property type="entry name" value="Znf_SWIM"/>
</dbReference>
<evidence type="ECO:0000313" key="4">
    <source>
        <dbReference type="EMBL" id="KAI5063535.1"/>
    </source>
</evidence>
<feature type="region of interest" description="Disordered" evidence="2">
    <location>
        <begin position="219"/>
        <end position="290"/>
    </location>
</feature>
<organism evidence="4 5">
    <name type="scientific">Adiantum capillus-veneris</name>
    <name type="common">Maidenhair fern</name>
    <dbReference type="NCBI Taxonomy" id="13818"/>
    <lineage>
        <taxon>Eukaryota</taxon>
        <taxon>Viridiplantae</taxon>
        <taxon>Streptophyta</taxon>
        <taxon>Embryophyta</taxon>
        <taxon>Tracheophyta</taxon>
        <taxon>Polypodiopsida</taxon>
        <taxon>Polypodiidae</taxon>
        <taxon>Polypodiales</taxon>
        <taxon>Pteridineae</taxon>
        <taxon>Pteridaceae</taxon>
        <taxon>Vittarioideae</taxon>
        <taxon>Adiantum</taxon>
    </lineage>
</organism>
<keyword evidence="1" id="KW-0479">Metal-binding</keyword>
<dbReference type="PROSITE" id="PS50966">
    <property type="entry name" value="ZF_SWIM"/>
    <property type="match status" value="1"/>
</dbReference>
<accession>A0A9D4Z767</accession>
<evidence type="ECO:0000256" key="2">
    <source>
        <dbReference type="SAM" id="MobiDB-lite"/>
    </source>
</evidence>
<dbReference type="Pfam" id="PF04434">
    <property type="entry name" value="SWIM"/>
    <property type="match status" value="1"/>
</dbReference>
<protein>
    <recommendedName>
        <fullName evidence="3">SWIM-type domain-containing protein</fullName>
    </recommendedName>
</protein>
<name>A0A9D4Z767_ADICA</name>